<name>A0A2I0AHS3_9ASPA</name>
<gene>
    <name evidence="1" type="ORF">AXF42_Ash003740</name>
</gene>
<sequence>MADGAILADSYAQKADILMRWYTGWSSRRAVPFRCLIKFSRGLASYAVRRGNFIPSLRSAFVGLLESKPDC</sequence>
<evidence type="ECO:0000313" key="1">
    <source>
        <dbReference type="EMBL" id="PKA55103.1"/>
    </source>
</evidence>
<accession>A0A2I0AHS3</accession>
<dbReference type="AlphaFoldDB" id="A0A2I0AHS3"/>
<reference evidence="1 2" key="1">
    <citation type="journal article" date="2017" name="Nature">
        <title>The Apostasia genome and the evolution of orchids.</title>
        <authorList>
            <person name="Zhang G.Q."/>
            <person name="Liu K.W."/>
            <person name="Li Z."/>
            <person name="Lohaus R."/>
            <person name="Hsiao Y.Y."/>
            <person name="Niu S.C."/>
            <person name="Wang J.Y."/>
            <person name="Lin Y.C."/>
            <person name="Xu Q."/>
            <person name="Chen L.J."/>
            <person name="Yoshida K."/>
            <person name="Fujiwara S."/>
            <person name="Wang Z.W."/>
            <person name="Zhang Y.Q."/>
            <person name="Mitsuda N."/>
            <person name="Wang M."/>
            <person name="Liu G.H."/>
            <person name="Pecoraro L."/>
            <person name="Huang H.X."/>
            <person name="Xiao X.J."/>
            <person name="Lin M."/>
            <person name="Wu X.Y."/>
            <person name="Wu W.L."/>
            <person name="Chen Y.Y."/>
            <person name="Chang S.B."/>
            <person name="Sakamoto S."/>
            <person name="Ohme-Takagi M."/>
            <person name="Yagi M."/>
            <person name="Zeng S.J."/>
            <person name="Shen C.Y."/>
            <person name="Yeh C.M."/>
            <person name="Luo Y.B."/>
            <person name="Tsai W.C."/>
            <person name="Van de Peer Y."/>
            <person name="Liu Z.J."/>
        </authorList>
    </citation>
    <scope>NUCLEOTIDE SEQUENCE [LARGE SCALE GENOMIC DNA]</scope>
    <source>
        <strain evidence="2">cv. Shenzhen</strain>
        <tissue evidence="1">Stem</tissue>
    </source>
</reference>
<proteinExistence type="predicted"/>
<dbReference type="EMBL" id="KZ451980">
    <property type="protein sequence ID" value="PKA55103.1"/>
    <property type="molecule type" value="Genomic_DNA"/>
</dbReference>
<dbReference type="Proteomes" id="UP000236161">
    <property type="component" value="Unassembled WGS sequence"/>
</dbReference>
<protein>
    <submittedName>
        <fullName evidence="1">Uncharacterized protein</fullName>
    </submittedName>
</protein>
<evidence type="ECO:0000313" key="2">
    <source>
        <dbReference type="Proteomes" id="UP000236161"/>
    </source>
</evidence>
<organism evidence="1 2">
    <name type="scientific">Apostasia shenzhenica</name>
    <dbReference type="NCBI Taxonomy" id="1088818"/>
    <lineage>
        <taxon>Eukaryota</taxon>
        <taxon>Viridiplantae</taxon>
        <taxon>Streptophyta</taxon>
        <taxon>Embryophyta</taxon>
        <taxon>Tracheophyta</taxon>
        <taxon>Spermatophyta</taxon>
        <taxon>Magnoliopsida</taxon>
        <taxon>Liliopsida</taxon>
        <taxon>Asparagales</taxon>
        <taxon>Orchidaceae</taxon>
        <taxon>Apostasioideae</taxon>
        <taxon>Apostasia</taxon>
    </lineage>
</organism>
<keyword evidence="2" id="KW-1185">Reference proteome</keyword>